<keyword evidence="2" id="KW-1185">Reference proteome</keyword>
<evidence type="ECO:0000313" key="2">
    <source>
        <dbReference type="Proteomes" id="UP000238479"/>
    </source>
</evidence>
<reference evidence="1 2" key="1">
    <citation type="journal article" date="2018" name="Nat. Genet.">
        <title>The Rosa genome provides new insights in the design of modern roses.</title>
        <authorList>
            <person name="Bendahmane M."/>
        </authorList>
    </citation>
    <scope>NUCLEOTIDE SEQUENCE [LARGE SCALE GENOMIC DNA]</scope>
    <source>
        <strain evidence="2">cv. Old Blush</strain>
    </source>
</reference>
<dbReference type="EMBL" id="PDCK01000041">
    <property type="protein sequence ID" value="PRQ43493.1"/>
    <property type="molecule type" value="Genomic_DNA"/>
</dbReference>
<protein>
    <submittedName>
        <fullName evidence="1">Uncharacterized protein</fullName>
    </submittedName>
</protein>
<dbReference type="PANTHER" id="PTHR43051">
    <property type="entry name" value="POLYNUCLEOTIDE ADENYLYLTRANSFERASE FAMILY PROTEIN"/>
    <property type="match status" value="1"/>
</dbReference>
<organism evidence="1 2">
    <name type="scientific">Rosa chinensis</name>
    <name type="common">China rose</name>
    <dbReference type="NCBI Taxonomy" id="74649"/>
    <lineage>
        <taxon>Eukaryota</taxon>
        <taxon>Viridiplantae</taxon>
        <taxon>Streptophyta</taxon>
        <taxon>Embryophyta</taxon>
        <taxon>Tracheophyta</taxon>
        <taxon>Spermatophyta</taxon>
        <taxon>Magnoliopsida</taxon>
        <taxon>eudicotyledons</taxon>
        <taxon>Gunneridae</taxon>
        <taxon>Pentapetalae</taxon>
        <taxon>rosids</taxon>
        <taxon>fabids</taxon>
        <taxon>Rosales</taxon>
        <taxon>Rosaceae</taxon>
        <taxon>Rosoideae</taxon>
        <taxon>Rosoideae incertae sedis</taxon>
        <taxon>Rosa</taxon>
    </lineage>
</organism>
<dbReference type="Proteomes" id="UP000238479">
    <property type="component" value="Chromosome 3"/>
</dbReference>
<evidence type="ECO:0000313" key="1">
    <source>
        <dbReference type="EMBL" id="PRQ43493.1"/>
    </source>
</evidence>
<dbReference type="STRING" id="74649.A0A2P6RAN1"/>
<dbReference type="InterPro" id="IPR052191">
    <property type="entry name" value="tRNA_ntf/polyA_polymerase_I"/>
</dbReference>
<dbReference type="PANTHER" id="PTHR43051:SF2">
    <property type="entry name" value="POLYNUCLEOTIDE ADENYLYLTRANSFERASE FAMILY PROTEIN-RELATED"/>
    <property type="match status" value="1"/>
</dbReference>
<gene>
    <name evidence="1" type="ORF">RchiOBHm_Chr3g0469071</name>
</gene>
<dbReference type="OMA" id="DEHAISH"/>
<proteinExistence type="predicted"/>
<dbReference type="AlphaFoldDB" id="A0A2P6RAN1"/>
<comment type="caution">
    <text evidence="1">The sequence shown here is derived from an EMBL/GenBank/DDBJ whole genome shotgun (WGS) entry which is preliminary data.</text>
</comment>
<name>A0A2P6RAN1_ROSCH</name>
<dbReference type="OrthoDB" id="1722187at2759"/>
<dbReference type="Gramene" id="PRQ43493">
    <property type="protein sequence ID" value="PRQ43493"/>
    <property type="gene ID" value="RchiOBHm_Chr3g0469071"/>
</dbReference>
<sequence length="169" mass="18806">MARLQCMKFPDIISEQPRDALVVAAFTLSVHNGGDMSEAVDITRTITKPHDGSFHELLEPKSLDSEAYNKEVKDLEASFRLALDHMTDQQIVSEAMAAYPQALFPDLVFIPWGLSLRVSQIFSCVKVGGKLGFVAKQGSKIDYESLAQGSLPDVRHIFARFVFDTIYPL</sequence>
<accession>A0A2P6RAN1</accession>